<dbReference type="AlphaFoldDB" id="A0A933NXF5"/>
<keyword evidence="1 2" id="KW-0238">DNA-binding</keyword>
<dbReference type="PANTHER" id="PTHR33449">
    <property type="entry name" value="NUCLEOID-ASSOCIATED PROTEIN YBAB"/>
    <property type="match status" value="1"/>
</dbReference>
<organism evidence="4 5">
    <name type="scientific">Devosia nanyangense</name>
    <dbReference type="NCBI Taxonomy" id="1228055"/>
    <lineage>
        <taxon>Bacteria</taxon>
        <taxon>Pseudomonadati</taxon>
        <taxon>Pseudomonadota</taxon>
        <taxon>Alphaproteobacteria</taxon>
        <taxon>Hyphomicrobiales</taxon>
        <taxon>Devosiaceae</taxon>
        <taxon>Devosia</taxon>
    </lineage>
</organism>
<proteinExistence type="inferred from homology"/>
<dbReference type="Pfam" id="PF02575">
    <property type="entry name" value="YbaB_DNA_bd"/>
    <property type="match status" value="1"/>
</dbReference>
<dbReference type="EMBL" id="JACRAF010000017">
    <property type="protein sequence ID" value="MBI4921155.1"/>
    <property type="molecule type" value="Genomic_DNA"/>
</dbReference>
<dbReference type="NCBIfam" id="TIGR00103">
    <property type="entry name" value="DNA_YbaB_EbfC"/>
    <property type="match status" value="1"/>
</dbReference>
<evidence type="ECO:0000256" key="3">
    <source>
        <dbReference type="SAM" id="MobiDB-lite"/>
    </source>
</evidence>
<comment type="function">
    <text evidence="2">Binds to DNA and alters its conformation. May be involved in regulation of gene expression, nucleoid organization and DNA protection.</text>
</comment>
<keyword evidence="2" id="KW-0963">Cytoplasm</keyword>
<comment type="caution">
    <text evidence="4">The sequence shown here is derived from an EMBL/GenBank/DDBJ whole genome shotgun (WGS) entry which is preliminary data.</text>
</comment>
<name>A0A933NXF5_9HYPH</name>
<comment type="similarity">
    <text evidence="2">Belongs to the YbaB/EbfC family.</text>
</comment>
<dbReference type="InterPro" id="IPR004401">
    <property type="entry name" value="YbaB/EbfC"/>
</dbReference>
<evidence type="ECO:0000313" key="5">
    <source>
        <dbReference type="Proteomes" id="UP000782610"/>
    </source>
</evidence>
<sequence>MVDFLGMMKKAEELQSKMATMQEQLGQLVVEGVSGGGLVVVSLSGKGEMKGLKIDPSLFKEDDVEVLEDLIVTAHNDAKAKAESATQKAMSEATAGLQLPPGMKLPF</sequence>
<evidence type="ECO:0000256" key="1">
    <source>
        <dbReference type="ARBA" id="ARBA00023125"/>
    </source>
</evidence>
<reference evidence="4" key="1">
    <citation type="submission" date="2020-07" db="EMBL/GenBank/DDBJ databases">
        <title>Huge and variable diversity of episymbiotic CPR bacteria and DPANN archaea in groundwater ecosystems.</title>
        <authorList>
            <person name="He C.Y."/>
            <person name="Keren R."/>
            <person name="Whittaker M."/>
            <person name="Farag I.F."/>
            <person name="Doudna J."/>
            <person name="Cate J.H.D."/>
            <person name="Banfield J.F."/>
        </authorList>
    </citation>
    <scope>NUCLEOTIDE SEQUENCE</scope>
    <source>
        <strain evidence="4">NC_groundwater_1586_Pr3_B-0.1um_66_15</strain>
    </source>
</reference>
<protein>
    <recommendedName>
        <fullName evidence="2">Nucleoid-associated protein HY834_05355</fullName>
    </recommendedName>
</protein>
<dbReference type="PIRSF" id="PIRSF004555">
    <property type="entry name" value="UCP004555"/>
    <property type="match status" value="1"/>
</dbReference>
<evidence type="ECO:0000313" key="4">
    <source>
        <dbReference type="EMBL" id="MBI4921155.1"/>
    </source>
</evidence>
<dbReference type="Gene3D" id="3.30.1310.10">
    <property type="entry name" value="Nucleoid-associated protein YbaB-like domain"/>
    <property type="match status" value="1"/>
</dbReference>
<evidence type="ECO:0000256" key="2">
    <source>
        <dbReference type="HAMAP-Rule" id="MF_00274"/>
    </source>
</evidence>
<dbReference type="GO" id="GO:0043590">
    <property type="term" value="C:bacterial nucleoid"/>
    <property type="evidence" value="ECO:0007669"/>
    <property type="project" value="UniProtKB-UniRule"/>
</dbReference>
<dbReference type="Proteomes" id="UP000782610">
    <property type="component" value="Unassembled WGS sequence"/>
</dbReference>
<comment type="subcellular location">
    <subcellularLocation>
        <location evidence="2">Cytoplasm</location>
        <location evidence="2">Nucleoid</location>
    </subcellularLocation>
</comment>
<dbReference type="GO" id="GO:0005829">
    <property type="term" value="C:cytosol"/>
    <property type="evidence" value="ECO:0007669"/>
    <property type="project" value="TreeGrafter"/>
</dbReference>
<accession>A0A933NXF5</accession>
<feature type="region of interest" description="Disordered" evidence="3">
    <location>
        <begin position="86"/>
        <end position="107"/>
    </location>
</feature>
<dbReference type="SUPFAM" id="SSF82607">
    <property type="entry name" value="YbaB-like"/>
    <property type="match status" value="1"/>
</dbReference>
<dbReference type="InterPro" id="IPR036894">
    <property type="entry name" value="YbaB-like_sf"/>
</dbReference>
<dbReference type="PANTHER" id="PTHR33449:SF1">
    <property type="entry name" value="NUCLEOID-ASSOCIATED PROTEIN YBAB"/>
    <property type="match status" value="1"/>
</dbReference>
<gene>
    <name evidence="4" type="ORF">HY834_05355</name>
</gene>
<dbReference type="HAMAP" id="MF_00274">
    <property type="entry name" value="DNA_YbaB_EbfC"/>
    <property type="match status" value="1"/>
</dbReference>
<dbReference type="GO" id="GO:0003677">
    <property type="term" value="F:DNA binding"/>
    <property type="evidence" value="ECO:0007669"/>
    <property type="project" value="UniProtKB-UniRule"/>
</dbReference>
<comment type="subunit">
    <text evidence="2">Homodimer.</text>
</comment>